<reference evidence="1 2" key="1">
    <citation type="submission" date="2020-08" db="EMBL/GenBank/DDBJ databases">
        <authorList>
            <person name="Liu C."/>
            <person name="Sun Q."/>
        </authorList>
    </citation>
    <scope>NUCLEOTIDE SEQUENCE [LARGE SCALE GENOMIC DNA]</scope>
    <source>
        <strain evidence="1 2">NSJ-18</strain>
    </source>
</reference>
<gene>
    <name evidence="1" type="ORF">H8923_01535</name>
</gene>
<name>A0ABR7JKI8_9FIRM</name>
<evidence type="ECO:0000313" key="1">
    <source>
        <dbReference type="EMBL" id="MBC5995429.1"/>
    </source>
</evidence>
<evidence type="ECO:0000313" key="2">
    <source>
        <dbReference type="Proteomes" id="UP000609849"/>
    </source>
</evidence>
<sequence length="321" mass="37948">MKYFNLDTDRRYKISEGYYQEILDLDISYDYNLLLEEELINKDCKWIIELCKFIYGFKFATLNQIKQYMDLSGNEFEESDINFLIEKNILKRCVLKSENSIEDDSIKEENILYCSSRNLVEILRNYSAIDSRKWMVRDIAKSPERILKNILSLDFYINLVQSYGFENVINVTLNPCQRYMVLESVNIELEFTIKYGDRKECFIVDIVRESDLKTSFLKKILKFERYLSNDACKRSSHGLDKKPKLIFICEDREMLEVVARRLRISSLHINTTVLYTYDEVLSMQFLNGKAAFKGNSYNSKELYNISLMDSFIQESIGELNA</sequence>
<organism evidence="1 2">
    <name type="scientific">Romboutsia faecis</name>
    <dbReference type="NCBI Taxonomy" id="2764597"/>
    <lineage>
        <taxon>Bacteria</taxon>
        <taxon>Bacillati</taxon>
        <taxon>Bacillota</taxon>
        <taxon>Clostridia</taxon>
        <taxon>Peptostreptococcales</taxon>
        <taxon>Peptostreptococcaceae</taxon>
        <taxon>Romboutsia</taxon>
    </lineage>
</organism>
<accession>A0ABR7JKI8</accession>
<dbReference type="RefSeq" id="WP_153971365.1">
    <property type="nucleotide sequence ID" value="NZ_JACRWE010000001.1"/>
</dbReference>
<keyword evidence="2" id="KW-1185">Reference proteome</keyword>
<comment type="caution">
    <text evidence="1">The sequence shown here is derived from an EMBL/GenBank/DDBJ whole genome shotgun (WGS) entry which is preliminary data.</text>
</comment>
<dbReference type="Proteomes" id="UP000609849">
    <property type="component" value="Unassembled WGS sequence"/>
</dbReference>
<dbReference type="EMBL" id="JACRWE010000001">
    <property type="protein sequence ID" value="MBC5995429.1"/>
    <property type="molecule type" value="Genomic_DNA"/>
</dbReference>
<protein>
    <submittedName>
        <fullName evidence="1">Uncharacterized protein</fullName>
    </submittedName>
</protein>
<proteinExistence type="predicted"/>